<dbReference type="Gene3D" id="3.90.180.10">
    <property type="entry name" value="Medium-chain alcohol dehydrogenases, catalytic domain"/>
    <property type="match status" value="1"/>
</dbReference>
<dbReference type="SMART" id="SM00829">
    <property type="entry name" value="PKS_ER"/>
    <property type="match status" value="1"/>
</dbReference>
<feature type="domain" description="Enoyl reductase (ER)" evidence="3">
    <location>
        <begin position="10"/>
        <end position="315"/>
    </location>
</feature>
<dbReference type="InterPro" id="IPR013154">
    <property type="entry name" value="ADH-like_N"/>
</dbReference>
<dbReference type="InterPro" id="IPR020843">
    <property type="entry name" value="ER"/>
</dbReference>
<gene>
    <name evidence="4" type="ORF">SRT_09400</name>
</gene>
<evidence type="ECO:0000313" key="4">
    <source>
        <dbReference type="EMBL" id="BAQ24201.1"/>
    </source>
</evidence>
<dbReference type="CDD" id="cd08243">
    <property type="entry name" value="quinone_oxidoreductase_like_1"/>
    <property type="match status" value="1"/>
</dbReference>
<keyword evidence="1" id="KW-0521">NADP</keyword>
<dbReference type="InterPro" id="IPR011032">
    <property type="entry name" value="GroES-like_sf"/>
</dbReference>
<dbReference type="Gene3D" id="3.40.50.720">
    <property type="entry name" value="NAD(P)-binding Rossmann-like Domain"/>
    <property type="match status" value="1"/>
</dbReference>
<dbReference type="Proteomes" id="UP000217758">
    <property type="component" value="Chromosome"/>
</dbReference>
<evidence type="ECO:0000256" key="2">
    <source>
        <dbReference type="ARBA" id="ARBA00023002"/>
    </source>
</evidence>
<organism evidence="4 5">
    <name type="scientific">Streptococcus troglodytae</name>
    <dbReference type="NCBI Taxonomy" id="1111760"/>
    <lineage>
        <taxon>Bacteria</taxon>
        <taxon>Bacillati</taxon>
        <taxon>Bacillota</taxon>
        <taxon>Bacilli</taxon>
        <taxon>Lactobacillales</taxon>
        <taxon>Streptococcaceae</taxon>
        <taxon>Streptococcus</taxon>
    </lineage>
</organism>
<dbReference type="PANTHER" id="PTHR48106:SF5">
    <property type="entry name" value="ZINC-CONTAINING ALCOHOL DEHYDROGENASE"/>
    <property type="match status" value="1"/>
</dbReference>
<dbReference type="Pfam" id="PF13602">
    <property type="entry name" value="ADH_zinc_N_2"/>
    <property type="match status" value="1"/>
</dbReference>
<dbReference type="KEGG" id="strg:SRT_09400"/>
<dbReference type="InterPro" id="IPR036291">
    <property type="entry name" value="NAD(P)-bd_dom_sf"/>
</dbReference>
<proteinExistence type="predicted"/>
<keyword evidence="5" id="KW-1185">Reference proteome</keyword>
<dbReference type="SUPFAM" id="SSF50129">
    <property type="entry name" value="GroES-like"/>
    <property type="match status" value="1"/>
</dbReference>
<dbReference type="EMBL" id="AP014612">
    <property type="protein sequence ID" value="BAQ24201.1"/>
    <property type="molecule type" value="Genomic_DNA"/>
</dbReference>
<dbReference type="PANTHER" id="PTHR48106">
    <property type="entry name" value="QUINONE OXIDOREDUCTASE PIG3-RELATED"/>
    <property type="match status" value="1"/>
</dbReference>
<evidence type="ECO:0000313" key="5">
    <source>
        <dbReference type="Proteomes" id="UP000217758"/>
    </source>
</evidence>
<reference evidence="4 5" key="1">
    <citation type="journal article" date="2016" name="Microbiol. Immunol.">
        <title>Complete genome sequence of Streptococcus troglodytae TKU31 isolated from the oral cavity of a chimpanzee (Pan troglodytes).</title>
        <authorList>
            <person name="Okamoto M."/>
            <person name="Naito M."/>
            <person name="Miyanohara M."/>
            <person name="Imai S."/>
            <person name="Nomura Y."/>
            <person name="Saito W."/>
            <person name="Momoi Y."/>
            <person name="Takada K."/>
            <person name="Miyabe-Nishiwaki T."/>
            <person name="Tomonaga M."/>
            <person name="Hanada N."/>
        </authorList>
    </citation>
    <scope>NUCLEOTIDE SEQUENCE [LARGE SCALE GENOMIC DNA]</scope>
    <source>
        <strain evidence="5">TKU 31</strain>
    </source>
</reference>
<dbReference type="RefSeq" id="WP_128833239.1">
    <property type="nucleotide sequence ID" value="NZ_AP014612.1"/>
</dbReference>
<dbReference type="Pfam" id="PF08240">
    <property type="entry name" value="ADH_N"/>
    <property type="match status" value="1"/>
</dbReference>
<keyword evidence="2" id="KW-0560">Oxidoreductase</keyword>
<protein>
    <submittedName>
        <fullName evidence="4">Oxidoreductase</fullName>
    </submittedName>
</protein>
<dbReference type="SUPFAM" id="SSF51735">
    <property type="entry name" value="NAD(P)-binding Rossmann-fold domains"/>
    <property type="match status" value="1"/>
</dbReference>
<dbReference type="GO" id="GO:0070402">
    <property type="term" value="F:NADPH binding"/>
    <property type="evidence" value="ECO:0007669"/>
    <property type="project" value="TreeGrafter"/>
</dbReference>
<dbReference type="AlphaFoldDB" id="A0A1L7LJ28"/>
<evidence type="ECO:0000256" key="1">
    <source>
        <dbReference type="ARBA" id="ARBA00022857"/>
    </source>
</evidence>
<name>A0A1L7LJ28_9STRE</name>
<dbReference type="GO" id="GO:0016651">
    <property type="term" value="F:oxidoreductase activity, acting on NAD(P)H"/>
    <property type="evidence" value="ECO:0007669"/>
    <property type="project" value="TreeGrafter"/>
</dbReference>
<accession>A0A1L7LJ28</accession>
<sequence length="320" mass="35616">MKAVLVEQPGSSEQLKVVEREIPKIKEGWSLVKIKGFGINRSEIFTRKGYSPSVVFPRVLGIECVGIIEETSDKNRFFHGQKVISIMGEMGRAFDGGYAEYVLLPNEQIYPIKTNLAWDRLAAAPESYYTAYGSYKNLKLKKQDLVLVRAGASGVALAFLNLLKASLPEIKVTASVRSLEKEKELLDSGYDEVIIDQDGCLQTKQKFDKVLDLVGPACIDDTLKHVADGGIVCLVGLLGGQWTLDNFDPIMALQNNIYLTTFYSGNINLNKLQELFDFIAKYDVPIKAEKIFTIDHIKEAHDYLESPQAFGKVIVLNGDV</sequence>
<evidence type="ECO:0000259" key="3">
    <source>
        <dbReference type="SMART" id="SM00829"/>
    </source>
</evidence>